<comment type="caution">
    <text evidence="6">The sequence shown here is derived from an EMBL/GenBank/DDBJ whole genome shotgun (WGS) entry which is preliminary data.</text>
</comment>
<dbReference type="GO" id="GO:0016020">
    <property type="term" value="C:membrane"/>
    <property type="evidence" value="ECO:0007669"/>
    <property type="project" value="UniProtKB-SubCell"/>
</dbReference>
<dbReference type="Proteomes" id="UP000320762">
    <property type="component" value="Unassembled WGS sequence"/>
</dbReference>
<name>A0A550CM98_9AGAR</name>
<feature type="transmembrane region" description="Helical" evidence="5">
    <location>
        <begin position="90"/>
        <end position="107"/>
    </location>
</feature>
<evidence type="ECO:0000256" key="4">
    <source>
        <dbReference type="ARBA" id="ARBA00023136"/>
    </source>
</evidence>
<dbReference type="GO" id="GO:0004364">
    <property type="term" value="F:glutathione transferase activity"/>
    <property type="evidence" value="ECO:0007669"/>
    <property type="project" value="TreeGrafter"/>
</dbReference>
<reference evidence="6 7" key="1">
    <citation type="journal article" date="2019" name="New Phytol.">
        <title>Comparative genomics reveals unique wood-decay strategies and fruiting body development in the Schizophyllaceae.</title>
        <authorList>
            <person name="Almasi E."/>
            <person name="Sahu N."/>
            <person name="Krizsan K."/>
            <person name="Balint B."/>
            <person name="Kovacs G.M."/>
            <person name="Kiss B."/>
            <person name="Cseklye J."/>
            <person name="Drula E."/>
            <person name="Henrissat B."/>
            <person name="Nagy I."/>
            <person name="Chovatia M."/>
            <person name="Adam C."/>
            <person name="LaButti K."/>
            <person name="Lipzen A."/>
            <person name="Riley R."/>
            <person name="Grigoriev I.V."/>
            <person name="Nagy L.G."/>
        </authorList>
    </citation>
    <scope>NUCLEOTIDE SEQUENCE [LARGE SCALE GENOMIC DNA]</scope>
    <source>
        <strain evidence="6 7">NL-1724</strain>
    </source>
</reference>
<dbReference type="SUPFAM" id="SSF161084">
    <property type="entry name" value="MAPEG domain-like"/>
    <property type="match status" value="1"/>
</dbReference>
<dbReference type="InterPro" id="IPR023352">
    <property type="entry name" value="MAPEG-like_dom_sf"/>
</dbReference>
<dbReference type="AlphaFoldDB" id="A0A550CM98"/>
<dbReference type="GO" id="GO:0005783">
    <property type="term" value="C:endoplasmic reticulum"/>
    <property type="evidence" value="ECO:0007669"/>
    <property type="project" value="TreeGrafter"/>
</dbReference>
<dbReference type="InterPro" id="IPR001129">
    <property type="entry name" value="Membr-assoc_MAPEG"/>
</dbReference>
<dbReference type="EMBL" id="VDMD01000004">
    <property type="protein sequence ID" value="TRM65915.1"/>
    <property type="molecule type" value="Genomic_DNA"/>
</dbReference>
<keyword evidence="3 5" id="KW-1133">Transmembrane helix</keyword>
<keyword evidence="2 5" id="KW-0812">Transmembrane</keyword>
<evidence type="ECO:0000256" key="1">
    <source>
        <dbReference type="ARBA" id="ARBA00004141"/>
    </source>
</evidence>
<evidence type="ECO:0000256" key="5">
    <source>
        <dbReference type="SAM" id="Phobius"/>
    </source>
</evidence>
<gene>
    <name evidence="6" type="ORF">BD626DRAFT_486216</name>
</gene>
<dbReference type="GO" id="GO:0004602">
    <property type="term" value="F:glutathione peroxidase activity"/>
    <property type="evidence" value="ECO:0007669"/>
    <property type="project" value="TreeGrafter"/>
</dbReference>
<evidence type="ECO:0000313" key="6">
    <source>
        <dbReference type="EMBL" id="TRM65915.1"/>
    </source>
</evidence>
<dbReference type="Gene3D" id="1.20.120.550">
    <property type="entry name" value="Membrane associated eicosanoid/glutathione metabolism-like domain"/>
    <property type="match status" value="1"/>
</dbReference>
<keyword evidence="4 5" id="KW-0472">Membrane</keyword>
<dbReference type="Pfam" id="PF01124">
    <property type="entry name" value="MAPEG"/>
    <property type="match status" value="1"/>
</dbReference>
<proteinExistence type="predicted"/>
<feature type="transmembrane region" description="Helical" evidence="5">
    <location>
        <begin position="127"/>
        <end position="150"/>
    </location>
</feature>
<accession>A0A550CM98</accession>
<dbReference type="PANTHER" id="PTHR10250:SF26">
    <property type="entry name" value="GLUTATHIONE S-TRANSFERASE 3, MITOCHONDRIAL"/>
    <property type="match status" value="1"/>
</dbReference>
<organism evidence="6 7">
    <name type="scientific">Schizophyllum amplum</name>
    <dbReference type="NCBI Taxonomy" id="97359"/>
    <lineage>
        <taxon>Eukaryota</taxon>
        <taxon>Fungi</taxon>
        <taxon>Dikarya</taxon>
        <taxon>Basidiomycota</taxon>
        <taxon>Agaricomycotina</taxon>
        <taxon>Agaricomycetes</taxon>
        <taxon>Agaricomycetidae</taxon>
        <taxon>Agaricales</taxon>
        <taxon>Schizophyllaceae</taxon>
        <taxon>Schizophyllum</taxon>
    </lineage>
</organism>
<dbReference type="InterPro" id="IPR050997">
    <property type="entry name" value="MAPEG"/>
</dbReference>
<evidence type="ECO:0000256" key="3">
    <source>
        <dbReference type="ARBA" id="ARBA00022989"/>
    </source>
</evidence>
<dbReference type="PANTHER" id="PTHR10250">
    <property type="entry name" value="MICROSOMAL GLUTATHIONE S-TRANSFERASE"/>
    <property type="match status" value="1"/>
</dbReference>
<sequence>MPFTLVLPDGIQYVGLAFVSTIWLQIGQAVLVMSARKTAGIAYPRLYAEKAEEEASFLARKFNCTQRAHQNTLEQLPAIYTATVLSALKYPVFAASALGLWVIGRILYTSGYMTGEPQKRNTRGGFIGSLCTFALTCTGTYSIISLALAAA</sequence>
<evidence type="ECO:0000313" key="7">
    <source>
        <dbReference type="Proteomes" id="UP000320762"/>
    </source>
</evidence>
<comment type="subcellular location">
    <subcellularLocation>
        <location evidence="1">Membrane</location>
        <topology evidence="1">Multi-pass membrane protein</topology>
    </subcellularLocation>
</comment>
<dbReference type="OrthoDB" id="410651at2759"/>
<dbReference type="GO" id="GO:0005635">
    <property type="term" value="C:nuclear envelope"/>
    <property type="evidence" value="ECO:0007669"/>
    <property type="project" value="TreeGrafter"/>
</dbReference>
<evidence type="ECO:0000256" key="2">
    <source>
        <dbReference type="ARBA" id="ARBA00022692"/>
    </source>
</evidence>
<keyword evidence="7" id="KW-1185">Reference proteome</keyword>
<protein>
    <recommendedName>
        <fullName evidence="8">Membrane-associated proteins in eicosanoid and glutathione metabolism</fullName>
    </recommendedName>
</protein>
<evidence type="ECO:0008006" key="8">
    <source>
        <dbReference type="Google" id="ProtNLM"/>
    </source>
</evidence>
<feature type="transmembrane region" description="Helical" evidence="5">
    <location>
        <begin position="12"/>
        <end position="35"/>
    </location>
</feature>
<dbReference type="STRING" id="97359.A0A550CM98"/>